<evidence type="ECO:0000256" key="1">
    <source>
        <dbReference type="SAM" id="Phobius"/>
    </source>
</evidence>
<proteinExistence type="predicted"/>
<evidence type="ECO:0008006" key="4">
    <source>
        <dbReference type="Google" id="ProtNLM"/>
    </source>
</evidence>
<comment type="caution">
    <text evidence="2">The sequence shown here is derived from an EMBL/GenBank/DDBJ whole genome shotgun (WGS) entry which is preliminary data.</text>
</comment>
<gene>
    <name evidence="2" type="ORF">DS079_08740</name>
</gene>
<dbReference type="RefSeq" id="WP_126986610.1">
    <property type="nucleotide sequence ID" value="NZ_ML133854.1"/>
</dbReference>
<accession>A0A426SL02</accession>
<protein>
    <recommendedName>
        <fullName evidence="4">DUF4878 domain-containing protein</fullName>
    </recommendedName>
</protein>
<dbReference type="Proteomes" id="UP000274327">
    <property type="component" value="Unassembled WGS sequence"/>
</dbReference>
<keyword evidence="1" id="KW-0812">Transmembrane</keyword>
<keyword evidence="3" id="KW-1185">Reference proteome</keyword>
<dbReference type="GeneID" id="78121107"/>
<name>A0A426SL02_9MICO</name>
<dbReference type="SUPFAM" id="SSF54427">
    <property type="entry name" value="NTF2-like"/>
    <property type="match status" value="1"/>
</dbReference>
<dbReference type="InterPro" id="IPR032710">
    <property type="entry name" value="NTF2-like_dom_sf"/>
</dbReference>
<keyword evidence="1" id="KW-1133">Transmembrane helix</keyword>
<evidence type="ECO:0000313" key="2">
    <source>
        <dbReference type="EMBL" id="RRR18863.1"/>
    </source>
</evidence>
<dbReference type="EMBL" id="QOCI01000006">
    <property type="protein sequence ID" value="RRR18863.1"/>
    <property type="molecule type" value="Genomic_DNA"/>
</dbReference>
<organism evidence="2 3">
    <name type="scientific">Brachybacterium paraconglomeratum</name>
    <dbReference type="NCBI Taxonomy" id="173362"/>
    <lineage>
        <taxon>Bacteria</taxon>
        <taxon>Bacillati</taxon>
        <taxon>Actinomycetota</taxon>
        <taxon>Actinomycetes</taxon>
        <taxon>Micrococcales</taxon>
        <taxon>Dermabacteraceae</taxon>
        <taxon>Brachybacterium</taxon>
    </lineage>
</organism>
<feature type="transmembrane region" description="Helical" evidence="1">
    <location>
        <begin position="23"/>
        <end position="49"/>
    </location>
</feature>
<sequence>MVHAQPVQGGPPPARGGRPKRPMWHWLLLAGVAAVGLLVVGAMVVLIAVQLLTRGNPQSTLEDFYSALETTDCELFMDSTTEEFRTGSGLTSCEVFEQELGAVSAVDYEVEDRINRQGYAVFEVTETYTVDGQQVEVPLRYYVRRIDGQWDLDGIELLEGGAEPLT</sequence>
<evidence type="ECO:0000313" key="3">
    <source>
        <dbReference type="Proteomes" id="UP000274327"/>
    </source>
</evidence>
<keyword evidence="1" id="KW-0472">Membrane</keyword>
<dbReference type="AlphaFoldDB" id="A0A426SL02"/>
<reference evidence="2 3" key="1">
    <citation type="submission" date="2018-07" db="EMBL/GenBank/DDBJ databases">
        <title>Brachybacteriurn paraconglorneratum KCTC 9916.</title>
        <authorList>
            <person name="Li Y."/>
        </authorList>
    </citation>
    <scope>NUCLEOTIDE SEQUENCE [LARGE SCALE GENOMIC DNA]</scope>
    <source>
        <strain evidence="2 3">KCTC 9916</strain>
    </source>
</reference>